<dbReference type="InterPro" id="IPR008523">
    <property type="entry name" value="DUF805"/>
</dbReference>
<feature type="transmembrane region" description="Helical" evidence="1">
    <location>
        <begin position="56"/>
        <end position="78"/>
    </location>
</feature>
<dbReference type="EMBL" id="PVTP01000002">
    <property type="protein sequence ID" value="PRY79369.1"/>
    <property type="molecule type" value="Genomic_DNA"/>
</dbReference>
<dbReference type="GO" id="GO:0016020">
    <property type="term" value="C:membrane"/>
    <property type="evidence" value="ECO:0007669"/>
    <property type="project" value="InterPro"/>
</dbReference>
<keyword evidence="1" id="KW-1133">Transmembrane helix</keyword>
<accession>A0A2T0W2F8</accession>
<comment type="caution">
    <text evidence="2">The sequence shown here is derived from an EMBL/GenBank/DDBJ whole genome shotgun (WGS) entry which is preliminary data.</text>
</comment>
<keyword evidence="1" id="KW-0472">Membrane</keyword>
<evidence type="ECO:0000256" key="1">
    <source>
        <dbReference type="SAM" id="Phobius"/>
    </source>
</evidence>
<feature type="transmembrane region" description="Helical" evidence="1">
    <location>
        <begin position="26"/>
        <end position="44"/>
    </location>
</feature>
<dbReference type="Proteomes" id="UP000238007">
    <property type="component" value="Unassembled WGS sequence"/>
</dbReference>
<evidence type="ECO:0000313" key="3">
    <source>
        <dbReference type="Proteomes" id="UP000238007"/>
    </source>
</evidence>
<proteinExistence type="predicted"/>
<keyword evidence="3" id="KW-1185">Reference proteome</keyword>
<feature type="transmembrane region" description="Helical" evidence="1">
    <location>
        <begin position="115"/>
        <end position="131"/>
    </location>
</feature>
<feature type="transmembrane region" description="Helical" evidence="1">
    <location>
        <begin position="84"/>
        <end position="103"/>
    </location>
</feature>
<name>A0A2T0W2F8_9RHOB</name>
<reference evidence="2 3" key="1">
    <citation type="submission" date="2018-03" db="EMBL/GenBank/DDBJ databases">
        <title>Genomic Encyclopedia of Archaeal and Bacterial Type Strains, Phase II (KMG-II): from individual species to whole genera.</title>
        <authorList>
            <person name="Goeker M."/>
        </authorList>
    </citation>
    <scope>NUCLEOTIDE SEQUENCE [LARGE SCALE GENOMIC DNA]</scope>
    <source>
        <strain evidence="2 3">DSM 101533</strain>
    </source>
</reference>
<sequence length="145" mass="16670">MSSEEAIRACFRKFFVFWLTAKRSEFWQYWLFATVVSMVSVSLNEAIWRWPETLRIVIGYCIIAANIMVQIPLLAVTARRINDVGIFAWGLLLAGGALTFYLVRFAEYNDPPTPLFFFLAGLLVILAWPSRNAQKLPIPLHEVQQ</sequence>
<dbReference type="Pfam" id="PF05656">
    <property type="entry name" value="DUF805"/>
    <property type="match status" value="1"/>
</dbReference>
<dbReference type="AlphaFoldDB" id="A0A2T0W2F8"/>
<evidence type="ECO:0000313" key="2">
    <source>
        <dbReference type="EMBL" id="PRY79369.1"/>
    </source>
</evidence>
<organism evidence="2 3">
    <name type="scientific">Yoonia maritima</name>
    <dbReference type="NCBI Taxonomy" id="1435347"/>
    <lineage>
        <taxon>Bacteria</taxon>
        <taxon>Pseudomonadati</taxon>
        <taxon>Pseudomonadota</taxon>
        <taxon>Alphaproteobacteria</taxon>
        <taxon>Rhodobacterales</taxon>
        <taxon>Paracoccaceae</taxon>
        <taxon>Yoonia</taxon>
    </lineage>
</organism>
<keyword evidence="1" id="KW-0812">Transmembrane</keyword>
<dbReference type="OrthoDB" id="9812349at2"/>
<protein>
    <submittedName>
        <fullName evidence="2">Uncharacterized protein DUF805</fullName>
    </submittedName>
</protein>
<gene>
    <name evidence="2" type="ORF">CLV80_10212</name>
</gene>
<dbReference type="RefSeq" id="WP_106354488.1">
    <property type="nucleotide sequence ID" value="NZ_PVTP01000002.1"/>
</dbReference>